<organism evidence="3 4">
    <name type="scientific">Mycena albidolilacea</name>
    <dbReference type="NCBI Taxonomy" id="1033008"/>
    <lineage>
        <taxon>Eukaryota</taxon>
        <taxon>Fungi</taxon>
        <taxon>Dikarya</taxon>
        <taxon>Basidiomycota</taxon>
        <taxon>Agaricomycotina</taxon>
        <taxon>Agaricomycetes</taxon>
        <taxon>Agaricomycetidae</taxon>
        <taxon>Agaricales</taxon>
        <taxon>Marasmiineae</taxon>
        <taxon>Mycenaceae</taxon>
        <taxon>Mycena</taxon>
    </lineage>
</organism>
<name>A0AAD6ZCV1_9AGAR</name>
<dbReference type="Pfam" id="PF18758">
    <property type="entry name" value="KDZ"/>
    <property type="match status" value="1"/>
</dbReference>
<evidence type="ECO:0000313" key="4">
    <source>
        <dbReference type="Proteomes" id="UP001218218"/>
    </source>
</evidence>
<evidence type="ECO:0000313" key="3">
    <source>
        <dbReference type="EMBL" id="KAJ7315615.1"/>
    </source>
</evidence>
<protein>
    <recommendedName>
        <fullName evidence="2">CxC2-like cysteine cluster KDZ transposase-associated domain-containing protein</fullName>
    </recommendedName>
</protein>
<evidence type="ECO:0000259" key="2">
    <source>
        <dbReference type="Pfam" id="PF18803"/>
    </source>
</evidence>
<accession>A0AAD6ZCV1</accession>
<sequence>MTFEVLELFHIVTLQAKMTMYDYYRSLERLTRNDGVQPHDRYQVFIRICREYRHLLLLKRGGRGHDLGGAKATKSGDLAMRYPACLHPGVNLPDDWEMASNEDKFLYIIFFALDACFRLKRLLISSELKDPGLGTGWAYMLENTAFREYLLTVTDQKEMTTCSCSGLTALDYANTKFLRGYSTTGVAERGRGLAEGGKIRNMDYIFASFLRYHDPLLFKFVSYDIVCVWWIHLMERLKELPPLVRCFLILPMICFVIPKMHIKGHGPGCGTLFSLNLKPGSGQTDGEGIKRPWSNIGGIAASTRIMGPGACHDMIDDHWSYWNWQKLVSLASILCKHLDNAQEQEQDRVERWKAMVHDFEKDSSKKNPLEMVVVGLTEAQVRLQFQQEEEAAARKGIPAKHRVTPSEVMTKCLDVEEEQREVRVKAELKRSKTTAQQIDMAALRTKLLGRLDRLRKLQATYCPGAIVALEKREALEDEQPENEPLFLPSALSEAEYADGGCVNGLLEMELVMRDVQCRSALVKLRNQLVIKGRFLNYKALHARHQGATTRARSIVNRNELKIRLHSEKYQVAWNALWVNAGQDERLVGWKKLRKEDIRCMEDVKDLAAKEVKRRKAKVPAWLNAEEEEGDGDGEGDDAEGRVRESRREVSWIWMGTGTTGTDAELEDALRIEWAKARSSETQDYTRGKTPNSL</sequence>
<dbReference type="Proteomes" id="UP001218218">
    <property type="component" value="Unassembled WGS sequence"/>
</dbReference>
<feature type="region of interest" description="Disordered" evidence="1">
    <location>
        <begin position="622"/>
        <end position="645"/>
    </location>
</feature>
<dbReference type="AlphaFoldDB" id="A0AAD6ZCV1"/>
<dbReference type="PANTHER" id="PTHR33104">
    <property type="entry name" value="SI:DKEY-29D5.2"/>
    <property type="match status" value="1"/>
</dbReference>
<feature type="compositionally biased region" description="Acidic residues" evidence="1">
    <location>
        <begin position="624"/>
        <end position="637"/>
    </location>
</feature>
<dbReference type="Pfam" id="PF18803">
    <property type="entry name" value="CxC2"/>
    <property type="match status" value="1"/>
</dbReference>
<reference evidence="3" key="1">
    <citation type="submission" date="2023-03" db="EMBL/GenBank/DDBJ databases">
        <title>Massive genome expansion in bonnet fungi (Mycena s.s.) driven by repeated elements and novel gene families across ecological guilds.</title>
        <authorList>
            <consortium name="Lawrence Berkeley National Laboratory"/>
            <person name="Harder C.B."/>
            <person name="Miyauchi S."/>
            <person name="Viragh M."/>
            <person name="Kuo A."/>
            <person name="Thoen E."/>
            <person name="Andreopoulos B."/>
            <person name="Lu D."/>
            <person name="Skrede I."/>
            <person name="Drula E."/>
            <person name="Henrissat B."/>
            <person name="Morin E."/>
            <person name="Kohler A."/>
            <person name="Barry K."/>
            <person name="LaButti K."/>
            <person name="Morin E."/>
            <person name="Salamov A."/>
            <person name="Lipzen A."/>
            <person name="Mereny Z."/>
            <person name="Hegedus B."/>
            <person name="Baldrian P."/>
            <person name="Stursova M."/>
            <person name="Weitz H."/>
            <person name="Taylor A."/>
            <person name="Grigoriev I.V."/>
            <person name="Nagy L.G."/>
            <person name="Martin F."/>
            <person name="Kauserud H."/>
        </authorList>
    </citation>
    <scope>NUCLEOTIDE SEQUENCE</scope>
    <source>
        <strain evidence="3">CBHHK002</strain>
    </source>
</reference>
<dbReference type="EMBL" id="JARIHO010000061">
    <property type="protein sequence ID" value="KAJ7315615.1"/>
    <property type="molecule type" value="Genomic_DNA"/>
</dbReference>
<dbReference type="InterPro" id="IPR041457">
    <property type="entry name" value="CxC2_KDZ-assoc"/>
</dbReference>
<proteinExistence type="predicted"/>
<evidence type="ECO:0000256" key="1">
    <source>
        <dbReference type="SAM" id="MobiDB-lite"/>
    </source>
</evidence>
<gene>
    <name evidence="3" type="ORF">DFH08DRAFT_820537</name>
</gene>
<keyword evidence="4" id="KW-1185">Reference proteome</keyword>
<dbReference type="PANTHER" id="PTHR33104:SF2">
    <property type="entry name" value="CXC3 LIKE CYSTEINE CLUSTER DOMAIN-CONTAINING PROTEIN"/>
    <property type="match status" value="1"/>
</dbReference>
<dbReference type="InterPro" id="IPR040521">
    <property type="entry name" value="KDZ"/>
</dbReference>
<comment type="caution">
    <text evidence="3">The sequence shown here is derived from an EMBL/GenBank/DDBJ whole genome shotgun (WGS) entry which is preliminary data.</text>
</comment>
<feature type="domain" description="CxC2-like cysteine cluster KDZ transposase-associated" evidence="2">
    <location>
        <begin position="1"/>
        <end position="34"/>
    </location>
</feature>